<dbReference type="Gene3D" id="3.30.70.1170">
    <property type="entry name" value="Sun protein, domain 3"/>
    <property type="match status" value="1"/>
</dbReference>
<dbReference type="GO" id="GO:0032259">
    <property type="term" value="P:methylation"/>
    <property type="evidence" value="ECO:0007669"/>
    <property type="project" value="UniProtKB-KW"/>
</dbReference>
<organism evidence="9 10">
    <name type="scientific">Anaerotignum lactatifermentans</name>
    <dbReference type="NCBI Taxonomy" id="160404"/>
    <lineage>
        <taxon>Bacteria</taxon>
        <taxon>Bacillati</taxon>
        <taxon>Bacillota</taxon>
        <taxon>Clostridia</taxon>
        <taxon>Lachnospirales</taxon>
        <taxon>Anaerotignaceae</taxon>
        <taxon>Anaerotignum</taxon>
    </lineage>
</organism>
<comment type="similarity">
    <text evidence="1 7">Belongs to the class I-like SAM-binding methyltransferase superfamily. RsmB/NOP family.</text>
</comment>
<keyword evidence="2" id="KW-0963">Cytoplasm</keyword>
<evidence type="ECO:0000256" key="4">
    <source>
        <dbReference type="ARBA" id="ARBA00022679"/>
    </source>
</evidence>
<dbReference type="InterPro" id="IPR049560">
    <property type="entry name" value="MeTrfase_RsmB-F_NOP2_cat"/>
</dbReference>
<evidence type="ECO:0000313" key="9">
    <source>
        <dbReference type="EMBL" id="MBM6878865.1"/>
    </source>
</evidence>
<dbReference type="Gene3D" id="3.40.50.150">
    <property type="entry name" value="Vaccinia Virus protein VP39"/>
    <property type="match status" value="1"/>
</dbReference>
<dbReference type="PANTHER" id="PTHR22807:SF30">
    <property type="entry name" value="28S RRNA (CYTOSINE(4447)-C(5))-METHYLTRANSFERASE-RELATED"/>
    <property type="match status" value="1"/>
</dbReference>
<dbReference type="SUPFAM" id="SSF53335">
    <property type="entry name" value="S-adenosyl-L-methionine-dependent methyltransferases"/>
    <property type="match status" value="1"/>
</dbReference>
<dbReference type="Pfam" id="PF13636">
    <property type="entry name" value="Methyltranf_PUA"/>
    <property type="match status" value="1"/>
</dbReference>
<comment type="caution">
    <text evidence="9">The sequence shown here is derived from an EMBL/GenBank/DDBJ whole genome shotgun (WGS) entry which is preliminary data.</text>
</comment>
<dbReference type="CDD" id="cd21147">
    <property type="entry name" value="RsmF_methylt_CTD1"/>
    <property type="match status" value="1"/>
</dbReference>
<evidence type="ECO:0000256" key="7">
    <source>
        <dbReference type="PROSITE-ProRule" id="PRU01023"/>
    </source>
</evidence>
<reference evidence="9 10" key="1">
    <citation type="journal article" date="2021" name="Sci. Rep.">
        <title>The distribution of antibiotic resistance genes in chicken gut microbiota commensals.</title>
        <authorList>
            <person name="Juricova H."/>
            <person name="Matiasovicova J."/>
            <person name="Kubasova T."/>
            <person name="Cejkova D."/>
            <person name="Rychlik I."/>
        </authorList>
    </citation>
    <scope>NUCLEOTIDE SEQUENCE [LARGE SCALE GENOMIC DNA]</scope>
    <source>
        <strain evidence="9 10">An431b</strain>
    </source>
</reference>
<gene>
    <name evidence="9" type="ORF">H9X83_12005</name>
</gene>
<evidence type="ECO:0000256" key="5">
    <source>
        <dbReference type="ARBA" id="ARBA00022691"/>
    </source>
</evidence>
<feature type="binding site" evidence="7">
    <location>
        <begin position="109"/>
        <end position="115"/>
    </location>
    <ligand>
        <name>S-adenosyl-L-methionine</name>
        <dbReference type="ChEBI" id="CHEBI:59789"/>
    </ligand>
</feature>
<keyword evidence="6 7" id="KW-0694">RNA-binding</keyword>
<accession>A0ABS2GCS4</accession>
<keyword evidence="10" id="KW-1185">Reference proteome</keyword>
<feature type="binding site" evidence="7">
    <location>
        <position position="133"/>
    </location>
    <ligand>
        <name>S-adenosyl-L-methionine</name>
        <dbReference type="ChEBI" id="CHEBI:59789"/>
    </ligand>
</feature>
<dbReference type="Gene3D" id="2.30.130.60">
    <property type="match status" value="1"/>
</dbReference>
<keyword evidence="5 7" id="KW-0949">S-adenosyl-L-methionine</keyword>
<feature type="binding site" evidence="7">
    <location>
        <position position="178"/>
    </location>
    <ligand>
        <name>S-adenosyl-L-methionine</name>
        <dbReference type="ChEBI" id="CHEBI:59789"/>
    </ligand>
</feature>
<protein>
    <submittedName>
        <fullName evidence="9">RsmF rRNA methyltransferase first C-terminal domain-containing protein</fullName>
    </submittedName>
</protein>
<dbReference type="EMBL" id="JACSNV010000024">
    <property type="protein sequence ID" value="MBM6878865.1"/>
    <property type="molecule type" value="Genomic_DNA"/>
</dbReference>
<evidence type="ECO:0000256" key="6">
    <source>
        <dbReference type="ARBA" id="ARBA00022884"/>
    </source>
</evidence>
<dbReference type="Pfam" id="PF17126">
    <property type="entry name" value="RsmF_methylt_CI"/>
    <property type="match status" value="1"/>
</dbReference>
<feature type="domain" description="SAM-dependent MTase RsmB/NOP-type" evidence="8">
    <location>
        <begin position="18"/>
        <end position="294"/>
    </location>
</feature>
<dbReference type="RefSeq" id="WP_205134497.1">
    <property type="nucleotide sequence ID" value="NZ_JACSNT010000021.1"/>
</dbReference>
<dbReference type="PANTHER" id="PTHR22807">
    <property type="entry name" value="NOP2 YEAST -RELATED NOL1/NOP2/FMU SUN DOMAIN-CONTAINING"/>
    <property type="match status" value="1"/>
</dbReference>
<evidence type="ECO:0000256" key="1">
    <source>
        <dbReference type="ARBA" id="ARBA00007494"/>
    </source>
</evidence>
<dbReference type="Pfam" id="PF17125">
    <property type="entry name" value="Methyltr_RsmF_N"/>
    <property type="match status" value="1"/>
</dbReference>
<dbReference type="CDD" id="cd02440">
    <property type="entry name" value="AdoMet_MTases"/>
    <property type="match status" value="1"/>
</dbReference>
<name>A0ABS2GCS4_9FIRM</name>
<dbReference type="InterPro" id="IPR011023">
    <property type="entry name" value="Nop2p"/>
</dbReference>
<sequence>MELPLEYQKAMKGLLGEEYEAYLASFAAERRYGLRVNTLKTTPEALEQKGLFALSPVPWCAAGFYYAEGERPAKHPYYHAGLYYLQEPSAMTPGAVLPVSPGERVLDICAAPGGKSTQLAAKLAGEGLLVANDISAGRAKSLLKNIELCGIRNAIVMSEPPAKLAERFGGYFDKILIDAPCSGEGMFRKEPDMVKSWTPELLAFCREQQADILEHCAGMLKEGGLLLYSTCTFAREENEESIGVFLEKHPEFSLVPIEKNHGFAPGLPPFEACVRLYPHKVQGEGHFVALLQKNGGETSCRTRAEKSVSEKQLEGFREFAGAYLNRMPEGMFQIYGDSLCLLPEDAPETKGLRVLRSGWQLGTLKKGRFEPSQAFAMGLKKEDVNYVLDLPLEDERVLRYLKGETLEAPEAKDGWNLVCVDGFPLGWGKAQKGRLKNKYAVGWKWE</sequence>
<dbReference type="InterPro" id="IPR023267">
    <property type="entry name" value="RCMT"/>
</dbReference>
<dbReference type="InterPro" id="IPR031341">
    <property type="entry name" value="Methyltr_RsmF_N"/>
</dbReference>
<evidence type="ECO:0000256" key="3">
    <source>
        <dbReference type="ARBA" id="ARBA00022603"/>
    </source>
</evidence>
<feature type="active site" description="Nucleophile" evidence="7">
    <location>
        <position position="231"/>
    </location>
</feature>
<evidence type="ECO:0000259" key="8">
    <source>
        <dbReference type="PROSITE" id="PS51686"/>
    </source>
</evidence>
<dbReference type="PROSITE" id="PS51686">
    <property type="entry name" value="SAM_MT_RSMB_NOP"/>
    <property type="match status" value="1"/>
</dbReference>
<dbReference type="Pfam" id="PF01189">
    <property type="entry name" value="Methyltr_RsmB-F"/>
    <property type="match status" value="1"/>
</dbReference>
<comment type="caution">
    <text evidence="7">Lacks conserved residue(s) required for the propagation of feature annotation.</text>
</comment>
<dbReference type="InterPro" id="IPR018314">
    <property type="entry name" value="RsmB/NOL1/NOP2-like_CS"/>
</dbReference>
<dbReference type="InterPro" id="IPR029063">
    <property type="entry name" value="SAM-dependent_MTases_sf"/>
</dbReference>
<dbReference type="PRINTS" id="PR02008">
    <property type="entry name" value="RCMTFAMILY"/>
</dbReference>
<evidence type="ECO:0000313" key="10">
    <source>
        <dbReference type="Proteomes" id="UP000729290"/>
    </source>
</evidence>
<dbReference type="Proteomes" id="UP000729290">
    <property type="component" value="Unassembled WGS sequence"/>
</dbReference>
<dbReference type="PROSITE" id="PS01153">
    <property type="entry name" value="NOL1_NOP2_SUN"/>
    <property type="match status" value="1"/>
</dbReference>
<keyword evidence="3 7" id="KW-0489">Methyltransferase</keyword>
<dbReference type="InterPro" id="IPR001678">
    <property type="entry name" value="MeTrfase_RsmB-F_NOP2_dom"/>
</dbReference>
<proteinExistence type="inferred from homology"/>
<dbReference type="InterPro" id="IPR027391">
    <property type="entry name" value="Nol1_Nop2_Fmu_2"/>
</dbReference>
<keyword evidence="4 7" id="KW-0808">Transferase</keyword>
<dbReference type="InterPro" id="IPR031340">
    <property type="entry name" value="RsmF_methylt_CI"/>
</dbReference>
<evidence type="ECO:0000256" key="2">
    <source>
        <dbReference type="ARBA" id="ARBA00022490"/>
    </source>
</evidence>
<dbReference type="GO" id="GO:0008168">
    <property type="term" value="F:methyltransferase activity"/>
    <property type="evidence" value="ECO:0007669"/>
    <property type="project" value="UniProtKB-KW"/>
</dbReference>
<dbReference type="NCBIfam" id="TIGR00446">
    <property type="entry name" value="nop2p"/>
    <property type="match status" value="1"/>
</dbReference>